<dbReference type="Proteomes" id="UP000814033">
    <property type="component" value="Unassembled WGS sequence"/>
</dbReference>
<keyword evidence="2" id="KW-1185">Reference proteome</keyword>
<comment type="caution">
    <text evidence="1">The sequence shown here is derived from an EMBL/GenBank/DDBJ whole genome shotgun (WGS) entry which is preliminary data.</text>
</comment>
<reference evidence="1" key="2">
    <citation type="journal article" date="2022" name="New Phytol.">
        <title>Evolutionary transition to the ectomycorrhizal habit in the genomes of a hyperdiverse lineage of mushroom-forming fungi.</title>
        <authorList>
            <person name="Looney B."/>
            <person name="Miyauchi S."/>
            <person name="Morin E."/>
            <person name="Drula E."/>
            <person name="Courty P.E."/>
            <person name="Kohler A."/>
            <person name="Kuo A."/>
            <person name="LaButti K."/>
            <person name="Pangilinan J."/>
            <person name="Lipzen A."/>
            <person name="Riley R."/>
            <person name="Andreopoulos W."/>
            <person name="He G."/>
            <person name="Johnson J."/>
            <person name="Nolan M."/>
            <person name="Tritt A."/>
            <person name="Barry K.W."/>
            <person name="Grigoriev I.V."/>
            <person name="Nagy L.G."/>
            <person name="Hibbett D."/>
            <person name="Henrissat B."/>
            <person name="Matheny P.B."/>
            <person name="Labbe J."/>
            <person name="Martin F.M."/>
        </authorList>
    </citation>
    <scope>NUCLEOTIDE SEQUENCE</scope>
    <source>
        <strain evidence="1">FP105234-sp</strain>
    </source>
</reference>
<evidence type="ECO:0000313" key="1">
    <source>
        <dbReference type="EMBL" id="KAI0039854.1"/>
    </source>
</evidence>
<organism evidence="1 2">
    <name type="scientific">Auriscalpium vulgare</name>
    <dbReference type="NCBI Taxonomy" id="40419"/>
    <lineage>
        <taxon>Eukaryota</taxon>
        <taxon>Fungi</taxon>
        <taxon>Dikarya</taxon>
        <taxon>Basidiomycota</taxon>
        <taxon>Agaricomycotina</taxon>
        <taxon>Agaricomycetes</taxon>
        <taxon>Russulales</taxon>
        <taxon>Auriscalpiaceae</taxon>
        <taxon>Auriscalpium</taxon>
    </lineage>
</organism>
<name>A0ACB8R702_9AGAM</name>
<gene>
    <name evidence="1" type="ORF">FA95DRAFT_1577323</name>
</gene>
<dbReference type="EMBL" id="MU276255">
    <property type="protein sequence ID" value="KAI0039854.1"/>
    <property type="molecule type" value="Genomic_DNA"/>
</dbReference>
<evidence type="ECO:0000313" key="2">
    <source>
        <dbReference type="Proteomes" id="UP000814033"/>
    </source>
</evidence>
<reference evidence="1" key="1">
    <citation type="submission" date="2021-02" db="EMBL/GenBank/DDBJ databases">
        <authorList>
            <consortium name="DOE Joint Genome Institute"/>
            <person name="Ahrendt S."/>
            <person name="Looney B.P."/>
            <person name="Miyauchi S."/>
            <person name="Morin E."/>
            <person name="Drula E."/>
            <person name="Courty P.E."/>
            <person name="Chicoki N."/>
            <person name="Fauchery L."/>
            <person name="Kohler A."/>
            <person name="Kuo A."/>
            <person name="Labutti K."/>
            <person name="Pangilinan J."/>
            <person name="Lipzen A."/>
            <person name="Riley R."/>
            <person name="Andreopoulos W."/>
            <person name="He G."/>
            <person name="Johnson J."/>
            <person name="Barry K.W."/>
            <person name="Grigoriev I.V."/>
            <person name="Nagy L."/>
            <person name="Hibbett D."/>
            <person name="Henrissat B."/>
            <person name="Matheny P.B."/>
            <person name="Labbe J."/>
            <person name="Martin F."/>
        </authorList>
    </citation>
    <scope>NUCLEOTIDE SEQUENCE</scope>
    <source>
        <strain evidence="1">FP105234-sp</strain>
    </source>
</reference>
<protein>
    <submittedName>
        <fullName evidence="1">Uncharacterized protein</fullName>
    </submittedName>
</protein>
<sequence>MRSTFSSLVAAALFVVAASAQTLTINTPSNVAECLPLQITWSGGTPPYTVSLASGTDPNGPALQILATNTQATSFSWSAVNFASGTSLDLNVRDSTGTLQQTAPFTVNPGTTDCLNGSSSSGASTAPSSTAASTPATSPASTAPSSTAPTSTAPSTSAASSAASSSKPTSSVPSSAASSSAKPSSASSTPNAAPTKAASYGAAAIIGAVVAAVVV</sequence>
<proteinExistence type="predicted"/>
<accession>A0ACB8R702</accession>